<dbReference type="PANTHER" id="PTHR11659">
    <property type="entry name" value="GLUTAMYL-TRNA GLN AMIDOTRANSFERASE SUBUNIT B MITOCHONDRIAL AND PROKARYOTIC PET112-RELATED"/>
    <property type="match status" value="1"/>
</dbReference>
<dbReference type="InterPro" id="IPR017958">
    <property type="entry name" value="Gln-tRNA_amidoTrfase_suB_CS"/>
</dbReference>
<accession>A0A1F4XKW7</accession>
<dbReference type="HAMAP" id="MF_00121">
    <property type="entry name" value="GatB"/>
    <property type="match status" value="1"/>
</dbReference>
<evidence type="ECO:0000256" key="9">
    <source>
        <dbReference type="ARBA" id="ARBA00047913"/>
    </source>
</evidence>
<dbReference type="Gene3D" id="1.10.10.410">
    <property type="match status" value="1"/>
</dbReference>
<dbReference type="GO" id="GO:0050566">
    <property type="term" value="F:asparaginyl-tRNA synthase (glutamine-hydrolyzing) activity"/>
    <property type="evidence" value="ECO:0007669"/>
    <property type="project" value="RHEA"/>
</dbReference>
<dbReference type="GO" id="GO:0006412">
    <property type="term" value="P:translation"/>
    <property type="evidence" value="ECO:0007669"/>
    <property type="project" value="UniProtKB-UniRule"/>
</dbReference>
<evidence type="ECO:0000256" key="1">
    <source>
        <dbReference type="ARBA" id="ARBA00005306"/>
    </source>
</evidence>
<dbReference type="Pfam" id="PF02637">
    <property type="entry name" value="GatB_Yqey"/>
    <property type="match status" value="1"/>
</dbReference>
<evidence type="ECO:0000313" key="12">
    <source>
        <dbReference type="EMBL" id="OGC82345.1"/>
    </source>
</evidence>
<dbReference type="InterPro" id="IPR017959">
    <property type="entry name" value="Asn/Gln-tRNA_amidoTrfase_suB/E"/>
</dbReference>
<dbReference type="SMART" id="SM00845">
    <property type="entry name" value="GatB_Yqey"/>
    <property type="match status" value="1"/>
</dbReference>
<dbReference type="Pfam" id="PF02934">
    <property type="entry name" value="GatB_N"/>
    <property type="match status" value="1"/>
</dbReference>
<dbReference type="Gene3D" id="1.10.150.380">
    <property type="entry name" value="GatB domain, N-terminal subdomain"/>
    <property type="match status" value="1"/>
</dbReference>
<evidence type="ECO:0000259" key="11">
    <source>
        <dbReference type="SMART" id="SM00845"/>
    </source>
</evidence>
<evidence type="ECO:0000256" key="8">
    <source>
        <dbReference type="ARBA" id="ARBA00047380"/>
    </source>
</evidence>
<proteinExistence type="inferred from homology"/>
<evidence type="ECO:0000256" key="4">
    <source>
        <dbReference type="ARBA" id="ARBA00022741"/>
    </source>
</evidence>
<dbReference type="PROSITE" id="PS01234">
    <property type="entry name" value="GATB"/>
    <property type="match status" value="1"/>
</dbReference>
<dbReference type="InterPro" id="IPR023168">
    <property type="entry name" value="GatB_Yqey_C_2"/>
</dbReference>
<comment type="function">
    <text evidence="7 10">Allows the formation of correctly charged Asn-tRNA(Asn) or Gln-tRNA(Gln) through the transamidation of misacylated Asp-tRNA(Asn) or Glu-tRNA(Gln) in organisms which lack either or both of asparaginyl-tRNA or glutaminyl-tRNA synthetases. The reaction takes place in the presence of glutamine and ATP through an activated phospho-Asp-tRNA(Asn) or phospho-Glu-tRNA(Gln).</text>
</comment>
<dbReference type="STRING" id="1817814.A2V81_02325"/>
<dbReference type="Proteomes" id="UP000177614">
    <property type="component" value="Unassembled WGS sequence"/>
</dbReference>
<dbReference type="NCBIfam" id="NF004014">
    <property type="entry name" value="PRK05477.1-4"/>
    <property type="match status" value="1"/>
</dbReference>
<dbReference type="InterPro" id="IPR014746">
    <property type="entry name" value="Gln_synth/guanido_kin_cat_dom"/>
</dbReference>
<evidence type="ECO:0000256" key="6">
    <source>
        <dbReference type="ARBA" id="ARBA00022917"/>
    </source>
</evidence>
<comment type="caution">
    <text evidence="12">The sequence shown here is derived from an EMBL/GenBank/DDBJ whole genome shotgun (WGS) entry which is preliminary data.</text>
</comment>
<feature type="domain" description="Asn/Gln amidotransferase" evidence="11">
    <location>
        <begin position="328"/>
        <end position="475"/>
    </location>
</feature>
<dbReference type="InterPro" id="IPR042114">
    <property type="entry name" value="GatB_C_1"/>
</dbReference>
<evidence type="ECO:0000256" key="5">
    <source>
        <dbReference type="ARBA" id="ARBA00022840"/>
    </source>
</evidence>
<dbReference type="FunFam" id="1.10.10.410:FF:000001">
    <property type="entry name" value="Aspartyl/glutamyl-tRNA(Asn/Gln) amidotransferase subunit B"/>
    <property type="match status" value="1"/>
</dbReference>
<comment type="similarity">
    <text evidence="1 10">Belongs to the GatB/GatE family. GatB subfamily.</text>
</comment>
<dbReference type="SUPFAM" id="SSF55931">
    <property type="entry name" value="Glutamine synthetase/guanido kinase"/>
    <property type="match status" value="1"/>
</dbReference>
<dbReference type="AlphaFoldDB" id="A0A1F4XKW7"/>
<dbReference type="NCBIfam" id="NF004012">
    <property type="entry name" value="PRK05477.1-2"/>
    <property type="match status" value="1"/>
</dbReference>
<name>A0A1F4XKW7_9BACT</name>
<evidence type="ECO:0000256" key="2">
    <source>
        <dbReference type="ARBA" id="ARBA00011123"/>
    </source>
</evidence>
<dbReference type="GO" id="GO:0050567">
    <property type="term" value="F:glutaminyl-tRNA synthase (glutamine-hydrolyzing) activity"/>
    <property type="evidence" value="ECO:0007669"/>
    <property type="project" value="UniProtKB-UniRule"/>
</dbReference>
<dbReference type="SUPFAM" id="SSF89095">
    <property type="entry name" value="GatB/YqeY motif"/>
    <property type="match status" value="1"/>
</dbReference>
<organism evidence="12 13">
    <name type="scientific">Candidatus Abawacabacteria bacterium RBG_16_42_10</name>
    <dbReference type="NCBI Taxonomy" id="1817814"/>
    <lineage>
        <taxon>Bacteria</taxon>
        <taxon>Candidatus Abawacaibacteriota</taxon>
    </lineage>
</organism>
<sequence length="477" mass="53850">MPTTYETIIGLEIHVQMNTKTKLFCTCDNDSFNKEPNTNVCEVCMGFPGTLPVTNKEAIEKGIISGLALNCTIPSTCKFDRKHYFYPDLPKGFQITQYDEPIAINGHIEITIDSKKKIIGIERLHLEDDAGKLIHANSGTLVDYNRSGTPLMEIVSKPDLRSKEEASAYARSVQQIMRFVGSSDADMEKGMMRFDLNISLRPVGSEKLGNKVEVKNLNSFRSLEKAITFEIERQTKMLEENDTIKKETRGWDAEKEISESQRSKEEAADYRYFPEPDIPPIHIDSAWSEDLKNKIPELPQAKQDRYRKVYAIDADHARIISEEFDLADFFEEMMDYTNAHFTATNLLVTDLLGMLNKEHQSITDTKIKPKQLAELANAINDNVLSTKMAKEVLPVMFETGKDPSTIIEEKGLKQVSDKHELEQICKKAIEAMPKAAEDIRNGNDKAIGALVGFVMKETKGQANPGKVNQILLSLLRH</sequence>
<keyword evidence="5 10" id="KW-0067">ATP-binding</keyword>
<evidence type="ECO:0000313" key="13">
    <source>
        <dbReference type="Proteomes" id="UP000177614"/>
    </source>
</evidence>
<reference evidence="12 13" key="1">
    <citation type="journal article" date="2016" name="Nat. Commun.">
        <title>Thousands of microbial genomes shed light on interconnected biogeochemical processes in an aquifer system.</title>
        <authorList>
            <person name="Anantharaman K."/>
            <person name="Brown C.T."/>
            <person name="Hug L.A."/>
            <person name="Sharon I."/>
            <person name="Castelle C.J."/>
            <person name="Probst A.J."/>
            <person name="Thomas B.C."/>
            <person name="Singh A."/>
            <person name="Wilkins M.J."/>
            <person name="Karaoz U."/>
            <person name="Brodie E.L."/>
            <person name="Williams K.H."/>
            <person name="Hubbard S.S."/>
            <person name="Banfield J.F."/>
        </authorList>
    </citation>
    <scope>NUCLEOTIDE SEQUENCE [LARGE SCALE GENOMIC DNA]</scope>
</reference>
<keyword evidence="6 10" id="KW-0648">Protein biosynthesis</keyword>
<comment type="catalytic activity">
    <reaction evidence="8 10">
        <text>L-aspartyl-tRNA(Asn) + L-glutamine + ATP + H2O = L-asparaginyl-tRNA(Asn) + L-glutamate + ADP + phosphate + 2 H(+)</text>
        <dbReference type="Rhea" id="RHEA:14513"/>
        <dbReference type="Rhea" id="RHEA-COMP:9674"/>
        <dbReference type="Rhea" id="RHEA-COMP:9677"/>
        <dbReference type="ChEBI" id="CHEBI:15377"/>
        <dbReference type="ChEBI" id="CHEBI:15378"/>
        <dbReference type="ChEBI" id="CHEBI:29985"/>
        <dbReference type="ChEBI" id="CHEBI:30616"/>
        <dbReference type="ChEBI" id="CHEBI:43474"/>
        <dbReference type="ChEBI" id="CHEBI:58359"/>
        <dbReference type="ChEBI" id="CHEBI:78515"/>
        <dbReference type="ChEBI" id="CHEBI:78516"/>
        <dbReference type="ChEBI" id="CHEBI:456216"/>
    </reaction>
</comment>
<comment type="subunit">
    <text evidence="2 10">Heterotrimer of A, B and C subunits.</text>
</comment>
<gene>
    <name evidence="10" type="primary">gatB</name>
    <name evidence="12" type="ORF">A2V81_02325</name>
</gene>
<dbReference type="GO" id="GO:0005524">
    <property type="term" value="F:ATP binding"/>
    <property type="evidence" value="ECO:0007669"/>
    <property type="project" value="UniProtKB-KW"/>
</dbReference>
<protein>
    <recommendedName>
        <fullName evidence="10">Aspartyl/glutamyl-tRNA(Asn/Gln) amidotransferase subunit B</fullName>
        <shortName evidence="10">Asp/Glu-ADT subunit B</shortName>
        <ecNumber evidence="10">6.3.5.-</ecNumber>
    </recommendedName>
</protein>
<keyword evidence="3 10" id="KW-0436">Ligase</keyword>
<comment type="catalytic activity">
    <reaction evidence="9 10">
        <text>L-glutamyl-tRNA(Gln) + L-glutamine + ATP + H2O = L-glutaminyl-tRNA(Gln) + L-glutamate + ADP + phosphate + H(+)</text>
        <dbReference type="Rhea" id="RHEA:17521"/>
        <dbReference type="Rhea" id="RHEA-COMP:9681"/>
        <dbReference type="Rhea" id="RHEA-COMP:9684"/>
        <dbReference type="ChEBI" id="CHEBI:15377"/>
        <dbReference type="ChEBI" id="CHEBI:15378"/>
        <dbReference type="ChEBI" id="CHEBI:29985"/>
        <dbReference type="ChEBI" id="CHEBI:30616"/>
        <dbReference type="ChEBI" id="CHEBI:43474"/>
        <dbReference type="ChEBI" id="CHEBI:58359"/>
        <dbReference type="ChEBI" id="CHEBI:78520"/>
        <dbReference type="ChEBI" id="CHEBI:78521"/>
        <dbReference type="ChEBI" id="CHEBI:456216"/>
    </reaction>
</comment>
<evidence type="ECO:0000256" key="10">
    <source>
        <dbReference type="HAMAP-Rule" id="MF_00121"/>
    </source>
</evidence>
<evidence type="ECO:0000256" key="7">
    <source>
        <dbReference type="ARBA" id="ARBA00024799"/>
    </source>
</evidence>
<dbReference type="InterPro" id="IPR004413">
    <property type="entry name" value="GatB"/>
</dbReference>
<dbReference type="InterPro" id="IPR018027">
    <property type="entry name" value="Asn/Gln_amidotransferase"/>
</dbReference>
<dbReference type="NCBIfam" id="TIGR00133">
    <property type="entry name" value="gatB"/>
    <property type="match status" value="1"/>
</dbReference>
<dbReference type="PANTHER" id="PTHR11659:SF4">
    <property type="entry name" value="ASPARTYL_GLUTAMYL-TRNA(GLN) AMIDOTRANSFERASE SUBUNIT B_E CATALYTIC DOMAIN-CONTAINING PROTEIN"/>
    <property type="match status" value="1"/>
</dbReference>
<dbReference type="InterPro" id="IPR006075">
    <property type="entry name" value="Asn/Gln-tRNA_Trfase_suB/E_cat"/>
</dbReference>
<keyword evidence="4 10" id="KW-0547">Nucleotide-binding</keyword>
<dbReference type="EMBL" id="MEWR01000008">
    <property type="protein sequence ID" value="OGC82345.1"/>
    <property type="molecule type" value="Genomic_DNA"/>
</dbReference>
<dbReference type="EC" id="6.3.5.-" evidence="10"/>
<evidence type="ECO:0000256" key="3">
    <source>
        <dbReference type="ARBA" id="ARBA00022598"/>
    </source>
</evidence>
<dbReference type="InterPro" id="IPR003789">
    <property type="entry name" value="Asn/Gln_tRNA_amidoTrase-B-like"/>
</dbReference>